<comment type="subcellular location">
    <subcellularLocation>
        <location evidence="1">Mitochondrion inner membrane</location>
    </subcellularLocation>
</comment>
<dbReference type="HAMAP" id="MF_01346">
    <property type="entry name" value="ATP_synth_alpha_bact"/>
    <property type="match status" value="1"/>
</dbReference>
<evidence type="ECO:0000259" key="19">
    <source>
        <dbReference type="Pfam" id="PF02874"/>
    </source>
</evidence>
<evidence type="ECO:0000256" key="7">
    <source>
        <dbReference type="ARBA" id="ARBA00022840"/>
    </source>
</evidence>
<dbReference type="PANTHER" id="PTHR48082:SF2">
    <property type="entry name" value="ATP SYNTHASE SUBUNIT ALPHA, MITOCHONDRIAL"/>
    <property type="match status" value="1"/>
</dbReference>
<dbReference type="InterPro" id="IPR023366">
    <property type="entry name" value="ATP_synth_asu-like_sf"/>
</dbReference>
<gene>
    <name evidence="20" type="primary">atpA</name>
</gene>
<comment type="subunit">
    <text evidence="3 16">F-type ATPases have 2 components, CF(1) - the catalytic core - and CF(0) - the membrane proton channel. CF(1) has five subunits: alpha(3), beta(3), gamma(1), delta(1), epsilon(1). CF(0) has three main subunits: a, b and c.</text>
</comment>
<feature type="domain" description="ATP synthase alpha subunit C-terminal" evidence="18">
    <location>
        <begin position="379"/>
        <end position="454"/>
    </location>
</feature>
<dbReference type="InterPro" id="IPR004100">
    <property type="entry name" value="ATPase_F1/V1/A1_a/bsu_N"/>
</dbReference>
<sequence>MTFLKSVYILDDEINQDVIDNIDENEDPSIGQIISVKDGVAFVTGLDNIQVGEMVEFISKGLTGMALNLEAEQVGCIIFGDDTSVQQDDSVRALNTLVKTPVGYGLLGRVVDGIGNFIDGGETIAFEEYLNVERKAPGVITRESVTEPMLTGYKIVDSMLPIGRGQRELIVGDRQTGKTTIAIDTILNQRYTNEEDIDLYCVYVGIGQKKSSILNIQTLLQNNKAAHYTTIVAATAAQSASLQFIAPYTGCAIAEFYRDQGEHALIIYDDLTKHAAAYRQLSLLLRRPPGREAFPGDVFYAHSRLLERACKLNTNFGGGSLTALPIVETQAGDLSGYIPTNIISITDGQIFMEKDLFFKGIRPAVNVGSSVSRVGSKAQPYALRLVTGNLRYQLAQYREYSVFAQFDNDIDDVTRGILNRGALLTEILKQGPNMPMQLYKQVLIILAGAFNFITPFIKDFKKDLSNICALYETKLFKFTHDKPERAELFYPFYEYLSFFDKADFGFADNPLLFILRSFEPEFYKSINA</sequence>
<dbReference type="InterPro" id="IPR033732">
    <property type="entry name" value="ATP_synth_F1_a_nt-bd_dom"/>
</dbReference>
<dbReference type="Pfam" id="PF02874">
    <property type="entry name" value="ATP-synt_ab_N"/>
    <property type="match status" value="1"/>
</dbReference>
<dbReference type="InterPro" id="IPR000793">
    <property type="entry name" value="ATP_synth_asu_C"/>
</dbReference>
<evidence type="ECO:0000256" key="8">
    <source>
        <dbReference type="ARBA" id="ARBA00023065"/>
    </source>
</evidence>
<dbReference type="SUPFAM" id="SSF50615">
    <property type="entry name" value="N-terminal domain of alpha and beta subunits of F1 ATP synthase"/>
    <property type="match status" value="1"/>
</dbReference>
<dbReference type="NCBIfam" id="TIGR00962">
    <property type="entry name" value="atpA"/>
    <property type="match status" value="1"/>
</dbReference>
<keyword evidence="14 20" id="KW-0496">Mitochondrion</keyword>
<feature type="domain" description="ATPase F1/V1/A1 complex alpha/beta subunit N-terminal" evidence="19">
    <location>
        <begin position="30"/>
        <end position="94"/>
    </location>
</feature>
<dbReference type="Gene3D" id="2.40.30.20">
    <property type="match status" value="1"/>
</dbReference>
<evidence type="ECO:0000259" key="18">
    <source>
        <dbReference type="Pfam" id="PF00306"/>
    </source>
</evidence>
<keyword evidence="6" id="KW-0999">Mitochondrion inner membrane</keyword>
<dbReference type="GO" id="GO:0045259">
    <property type="term" value="C:proton-transporting ATP synthase complex"/>
    <property type="evidence" value="ECO:0007669"/>
    <property type="project" value="UniProtKB-KW"/>
</dbReference>
<dbReference type="InterPro" id="IPR027417">
    <property type="entry name" value="P-loop_NTPase"/>
</dbReference>
<dbReference type="Gene3D" id="1.20.150.20">
    <property type="entry name" value="ATP synthase alpha/beta chain, C-terminal domain"/>
    <property type="match status" value="1"/>
</dbReference>
<evidence type="ECO:0000256" key="1">
    <source>
        <dbReference type="ARBA" id="ARBA00004273"/>
    </source>
</evidence>
<evidence type="ECO:0000313" key="20">
    <source>
        <dbReference type="EMBL" id="ADZ99034.1"/>
    </source>
</evidence>
<dbReference type="Pfam" id="PF00006">
    <property type="entry name" value="ATP-synt_ab"/>
    <property type="match status" value="1"/>
</dbReference>
<keyword evidence="11 15" id="KW-0066">ATP synthesis</keyword>
<evidence type="ECO:0000256" key="13">
    <source>
        <dbReference type="RuleBase" id="RU000339"/>
    </source>
</evidence>
<evidence type="ECO:0000256" key="10">
    <source>
        <dbReference type="ARBA" id="ARBA00023196"/>
    </source>
</evidence>
<name>F2Y9S9_PHYPO</name>
<keyword evidence="8 13" id="KW-0406">Ion transport</keyword>
<evidence type="ECO:0000256" key="15">
    <source>
        <dbReference type="RuleBase" id="RU003551"/>
    </source>
</evidence>
<evidence type="ECO:0000259" key="17">
    <source>
        <dbReference type="Pfam" id="PF00006"/>
    </source>
</evidence>
<dbReference type="AlphaFoldDB" id="F2Y9S9"/>
<dbReference type="FunFam" id="3.40.50.300:FF:000002">
    <property type="entry name" value="ATP synthase subunit alpha"/>
    <property type="match status" value="1"/>
</dbReference>
<keyword evidence="9" id="KW-0472">Membrane</keyword>
<dbReference type="NCBIfam" id="NF009884">
    <property type="entry name" value="PRK13343.1"/>
    <property type="match status" value="1"/>
</dbReference>
<proteinExistence type="evidence at transcript level"/>
<dbReference type="GO" id="GO:0043531">
    <property type="term" value="F:ADP binding"/>
    <property type="evidence" value="ECO:0007669"/>
    <property type="project" value="TreeGrafter"/>
</dbReference>
<evidence type="ECO:0000256" key="3">
    <source>
        <dbReference type="ARBA" id="ARBA00011648"/>
    </source>
</evidence>
<dbReference type="GO" id="GO:0005743">
    <property type="term" value="C:mitochondrial inner membrane"/>
    <property type="evidence" value="ECO:0007669"/>
    <property type="project" value="UniProtKB-SubCell"/>
</dbReference>
<keyword evidence="5 15" id="KW-0547">Nucleotide-binding</keyword>
<evidence type="ECO:0000256" key="11">
    <source>
        <dbReference type="ARBA" id="ARBA00023310"/>
    </source>
</evidence>
<evidence type="ECO:0000256" key="14">
    <source>
        <dbReference type="RuleBase" id="RU000342"/>
    </source>
</evidence>
<dbReference type="Gene3D" id="3.40.50.300">
    <property type="entry name" value="P-loop containing nucleotide triphosphate hydrolases"/>
    <property type="match status" value="1"/>
</dbReference>
<evidence type="ECO:0000256" key="6">
    <source>
        <dbReference type="ARBA" id="ARBA00022792"/>
    </source>
</evidence>
<keyword evidence="4 13" id="KW-0813">Transport</keyword>
<evidence type="ECO:0000256" key="16">
    <source>
        <dbReference type="RuleBase" id="RU004287"/>
    </source>
</evidence>
<dbReference type="CDD" id="cd01132">
    <property type="entry name" value="F1-ATPase_alpha_CD"/>
    <property type="match status" value="1"/>
</dbReference>
<dbReference type="PANTHER" id="PTHR48082">
    <property type="entry name" value="ATP SYNTHASE SUBUNIT ALPHA, MITOCHONDRIAL"/>
    <property type="match status" value="1"/>
</dbReference>
<organism evidence="20">
    <name type="scientific">Physarum polycephalum</name>
    <name type="common">Many-headed slime mold</name>
    <name type="synonym">Badhamia polycephala</name>
    <dbReference type="NCBI Taxonomy" id="5791"/>
    <lineage>
        <taxon>Eukaryota</taxon>
        <taxon>Amoebozoa</taxon>
        <taxon>Evosea</taxon>
        <taxon>Eumycetozoa</taxon>
        <taxon>Myxogastria</taxon>
        <taxon>Myxogastromycetidae</taxon>
        <taxon>Physariida</taxon>
        <taxon>Physaraceae</taxon>
        <taxon>Physarum</taxon>
    </lineage>
</organism>
<dbReference type="InterPro" id="IPR036121">
    <property type="entry name" value="ATPase_F1/V1/A1_a/bsu_N_sf"/>
</dbReference>
<protein>
    <recommendedName>
        <fullName evidence="15">ATP synthase subunit alpha</fullName>
    </recommendedName>
</protein>
<evidence type="ECO:0000256" key="12">
    <source>
        <dbReference type="ARBA" id="ARBA00037296"/>
    </source>
</evidence>
<dbReference type="InterPro" id="IPR038376">
    <property type="entry name" value="ATP_synth_asu_C_sf"/>
</dbReference>
<dbReference type="SUPFAM" id="SSF52540">
    <property type="entry name" value="P-loop containing nucleoside triphosphate hydrolases"/>
    <property type="match status" value="1"/>
</dbReference>
<evidence type="ECO:0000256" key="5">
    <source>
        <dbReference type="ARBA" id="ARBA00022741"/>
    </source>
</evidence>
<evidence type="ECO:0000256" key="9">
    <source>
        <dbReference type="ARBA" id="ARBA00023136"/>
    </source>
</evidence>
<dbReference type="SUPFAM" id="SSF47917">
    <property type="entry name" value="C-terminal domain of alpha and beta subunits of F1 ATP synthase"/>
    <property type="match status" value="1"/>
</dbReference>
<dbReference type="CDD" id="cd18113">
    <property type="entry name" value="ATP-synt_F1_alpha_C"/>
    <property type="match status" value="1"/>
</dbReference>
<accession>F2Y9S9</accession>
<keyword evidence="7 15" id="KW-0067">ATP-binding</keyword>
<dbReference type="CDD" id="cd18116">
    <property type="entry name" value="ATP-synt_F1_alpha_N"/>
    <property type="match status" value="1"/>
</dbReference>
<dbReference type="GO" id="GO:0046933">
    <property type="term" value="F:proton-transporting ATP synthase activity, rotational mechanism"/>
    <property type="evidence" value="ECO:0007669"/>
    <property type="project" value="InterPro"/>
</dbReference>
<geneLocation type="mitochondrion" evidence="20"/>
<evidence type="ECO:0000256" key="2">
    <source>
        <dbReference type="ARBA" id="ARBA00008936"/>
    </source>
</evidence>
<evidence type="ECO:0000256" key="4">
    <source>
        <dbReference type="ARBA" id="ARBA00022448"/>
    </source>
</evidence>
<reference evidence="20" key="1">
    <citation type="journal article" date="2011" name="Nucleic Acids Res.">
        <title>Complete characterization of the edited transcriptome of the mitochondrion of Physarum polycephalum using deep sequencing of RNA.</title>
        <authorList>
            <person name="Bundschuh R."/>
            <person name="Altmuller J."/>
            <person name="Becker C."/>
            <person name="Nurnberg P."/>
            <person name="Gott J.M."/>
        </authorList>
    </citation>
    <scope>NUCLEOTIDE SEQUENCE</scope>
    <source>
        <strain evidence="20">M3CVIII</strain>
    </source>
</reference>
<dbReference type="InterPro" id="IPR000194">
    <property type="entry name" value="ATPase_F1/V1/A1_a/bsu_nucl-bd"/>
</dbReference>
<keyword evidence="13" id="KW-0375">Hydrogen ion transport</keyword>
<keyword evidence="10 15" id="KW-0139">CF(1)</keyword>
<dbReference type="InterPro" id="IPR005294">
    <property type="entry name" value="ATP_synth_F1_asu"/>
</dbReference>
<comment type="similarity">
    <text evidence="2 13">Belongs to the ATPase alpha/beta chains family.</text>
</comment>
<comment type="function">
    <text evidence="15">Produces ATP from ADP in the presence of a proton gradient across the membrane.</text>
</comment>
<dbReference type="GO" id="GO:0005524">
    <property type="term" value="F:ATP binding"/>
    <property type="evidence" value="ECO:0007669"/>
    <property type="project" value="UniProtKB-KW"/>
</dbReference>
<dbReference type="Pfam" id="PF00306">
    <property type="entry name" value="ATP-synt_ab_C"/>
    <property type="match status" value="1"/>
</dbReference>
<feature type="domain" description="ATPase F1/V1/A1 complex alpha/beta subunit nucleotide-binding" evidence="17">
    <location>
        <begin position="152"/>
        <end position="372"/>
    </location>
</feature>
<dbReference type="EMBL" id="HQ849402">
    <property type="protein sequence ID" value="ADZ99034.1"/>
    <property type="molecule type" value="mRNA"/>
</dbReference>
<comment type="function">
    <text evidence="12">Mitochondrial membrane ATP synthase (F(1)F(0) ATP synthase or Complex V) produces ATP from ADP in the presence of a proton gradient across the membrane which is generated by electron transport complexes of the respiratory chain. F-type ATPases consist of two structural domains, F(1) - containing the extramembraneous catalytic core, and F(0) - containing the membrane proton channel, linked together by a central stalk and a peripheral stalk. During catalysis, ATP synthesis in the catalytic domain of F(1) is coupled via a rotary mechanism of the central stalk subunits to proton translocation. Subunits alpha and beta form the catalytic core in F(1). Rotation of the central stalk against the surrounding alpha(3)beta(3) subunits leads to hydrolysis of ATP in three separate catalytic sites on the beta subunits. Subunit alpha does not bear the catalytic high-affinity ATP-binding sites.</text>
</comment>